<dbReference type="Proteomes" id="UP000261087">
    <property type="component" value="Unassembled WGS sequence"/>
</dbReference>
<dbReference type="SUPFAM" id="SSF140453">
    <property type="entry name" value="EsxAB dimer-like"/>
    <property type="match status" value="1"/>
</dbReference>
<protein>
    <recommendedName>
        <fullName evidence="3">LXG domain-containing protein</fullName>
    </recommendedName>
</protein>
<evidence type="ECO:0008006" key="3">
    <source>
        <dbReference type="Google" id="ProtNLM"/>
    </source>
</evidence>
<reference evidence="1 2" key="1">
    <citation type="submission" date="2018-08" db="EMBL/GenBank/DDBJ databases">
        <title>A genome reference for cultivated species of the human gut microbiota.</title>
        <authorList>
            <person name="Zou Y."/>
            <person name="Xue W."/>
            <person name="Luo G."/>
        </authorList>
    </citation>
    <scope>NUCLEOTIDE SEQUENCE [LARGE SCALE GENOMIC DNA]</scope>
    <source>
        <strain evidence="1 2">OM02-6</strain>
    </source>
</reference>
<evidence type="ECO:0000313" key="2">
    <source>
        <dbReference type="Proteomes" id="UP000261087"/>
    </source>
</evidence>
<name>A0A3E5FM25_9FIRM</name>
<comment type="caution">
    <text evidence="1">The sequence shown here is derived from an EMBL/GenBank/DDBJ whole genome shotgun (WGS) entry which is preliminary data.</text>
</comment>
<dbReference type="RefSeq" id="WP_087285709.1">
    <property type="nucleotide sequence ID" value="NZ_CALURN010000013.1"/>
</dbReference>
<evidence type="ECO:0000313" key="1">
    <source>
        <dbReference type="EMBL" id="RGO06437.1"/>
    </source>
</evidence>
<accession>A0A3E5FM25</accession>
<sequence length="102" mass="11263">MDKINGAAGTLLINSGSLKSKKYNIDSLGDELSSFIDVYIKKEMFSLSCSEATKAFDDILSSLNITANTMVTILEQTSAYVNMIDEDFKETDQNQAANFNLF</sequence>
<dbReference type="InterPro" id="IPR036689">
    <property type="entry name" value="ESAT-6-like_sf"/>
</dbReference>
<gene>
    <name evidence="1" type="ORF">DXB31_12095</name>
</gene>
<dbReference type="AlphaFoldDB" id="A0A3E5FM25"/>
<organism evidence="1 2">
    <name type="scientific">Thomasclavelia spiroformis</name>
    <dbReference type="NCBI Taxonomy" id="29348"/>
    <lineage>
        <taxon>Bacteria</taxon>
        <taxon>Bacillati</taxon>
        <taxon>Bacillota</taxon>
        <taxon>Erysipelotrichia</taxon>
        <taxon>Erysipelotrichales</taxon>
        <taxon>Coprobacillaceae</taxon>
        <taxon>Thomasclavelia</taxon>
    </lineage>
</organism>
<proteinExistence type="predicted"/>
<dbReference type="EMBL" id="QSVF01000061">
    <property type="protein sequence ID" value="RGO06437.1"/>
    <property type="molecule type" value="Genomic_DNA"/>
</dbReference>